<dbReference type="PROSITE" id="PS00808">
    <property type="entry name" value="ADP_GLC_PYROPHOSPH_1"/>
    <property type="match status" value="1"/>
</dbReference>
<sequence length="414" mass="46379">MDTPNILAVVLAGGEGSRLHPLTGHRSKPSVPFGGRFRIVDFVLSNLVNSKIVAIYLLVQYKSQSLIEHIRRSWGLAPIFPEQFITVVPPQMREGPEWFQGTADAVYQNLRLIERQAPDLVVVFGADHIYRMDIRQMVAFHLSRSADVTVAALPVPIAMASAFGIIDAAADGVIRGFREKPVDPAPMAHDPTRAYASMGNYIFSTDVLVKALRESHRRGEKDFGKDLLPRLIQTQRVFAYDFCGNRIPGVRDYEEPAYWRDVGTIDAYFSAHQDLLGSQPKFDMFNPKWRIGSSNYQGPSPKFIHAEIDNSIISSGGLIQGARVRNSIVRSEVLIEEDVELDECIVMDYAVLRRGVRLKRVIVDRYNTIEAGDRIGYDTDADRQRFPVTDSGIVVVPRGQGTDTRADGVVFRYL</sequence>
<evidence type="ECO:0000256" key="8">
    <source>
        <dbReference type="ARBA" id="ARBA00023277"/>
    </source>
</evidence>
<dbReference type="GO" id="GO:0005524">
    <property type="term" value="F:ATP binding"/>
    <property type="evidence" value="ECO:0007669"/>
    <property type="project" value="UniProtKB-KW"/>
</dbReference>
<dbReference type="InterPro" id="IPR005835">
    <property type="entry name" value="NTP_transferase_dom"/>
</dbReference>
<name>A0A935THW3_9PROT</name>
<dbReference type="GO" id="GO:0005978">
    <property type="term" value="P:glycogen biosynthetic process"/>
    <property type="evidence" value="ECO:0007669"/>
    <property type="project" value="UniProtKB-UniRule"/>
</dbReference>
<keyword evidence="5 9" id="KW-0547">Nucleotide-binding</keyword>
<comment type="subunit">
    <text evidence="9">Homotetramer.</text>
</comment>
<dbReference type="InterPro" id="IPR056818">
    <property type="entry name" value="GlmU/GlgC-like_hexapep"/>
</dbReference>
<protein>
    <recommendedName>
        <fullName evidence="9">Glucose-1-phosphate adenylyltransferase</fullName>
        <ecNumber evidence="9">2.7.7.27</ecNumber>
    </recommendedName>
    <alternativeName>
        <fullName evidence="9">ADP-glucose pyrophosphorylase</fullName>
        <shortName evidence="9">ADPGlc PPase</shortName>
    </alternativeName>
    <alternativeName>
        <fullName evidence="9">ADP-glucose synthase</fullName>
    </alternativeName>
</protein>
<dbReference type="InterPro" id="IPR011004">
    <property type="entry name" value="Trimer_LpxA-like_sf"/>
</dbReference>
<evidence type="ECO:0000259" key="11">
    <source>
        <dbReference type="Pfam" id="PF24894"/>
    </source>
</evidence>
<comment type="similarity">
    <text evidence="1 9">Belongs to the bacterial/plant glucose-1-phosphate adenylyltransferase family.</text>
</comment>
<keyword evidence="6 9" id="KW-0067">ATP-binding</keyword>
<keyword evidence="8 9" id="KW-0119">Carbohydrate metabolism</keyword>
<dbReference type="Gene3D" id="3.90.550.10">
    <property type="entry name" value="Spore Coat Polysaccharide Biosynthesis Protein SpsA, Chain A"/>
    <property type="match status" value="1"/>
</dbReference>
<accession>A0A935THW3</accession>
<dbReference type="PANTHER" id="PTHR43523:SF2">
    <property type="entry name" value="GLUCOSE-1-PHOSPHATE ADENYLYLTRANSFERASE"/>
    <property type="match status" value="1"/>
</dbReference>
<dbReference type="PROSITE" id="PS00810">
    <property type="entry name" value="ADP_GLC_PYROPHOSPH_3"/>
    <property type="match status" value="1"/>
</dbReference>
<dbReference type="Pfam" id="PF24894">
    <property type="entry name" value="Hexapep_GlmU"/>
    <property type="match status" value="1"/>
</dbReference>
<dbReference type="InterPro" id="IPR011831">
    <property type="entry name" value="ADP-Glc_PPase"/>
</dbReference>
<keyword evidence="2 9" id="KW-0321">Glycogen metabolism</keyword>
<feature type="domain" description="Glucose-1-phosphate adenylyltransferase/Bifunctional protein GlmU-like C-terminal hexapeptide" evidence="11">
    <location>
        <begin position="306"/>
        <end position="396"/>
    </location>
</feature>
<feature type="site" description="Could play a key role in the communication between the regulatory and the substrate sites" evidence="9">
    <location>
        <position position="98"/>
    </location>
</feature>
<feature type="site" description="Could play a key role in the communication between the regulatory and the substrate sites" evidence="9">
    <location>
        <position position="60"/>
    </location>
</feature>
<dbReference type="HAMAP" id="MF_00624">
    <property type="entry name" value="GlgC"/>
    <property type="match status" value="1"/>
</dbReference>
<evidence type="ECO:0000256" key="9">
    <source>
        <dbReference type="HAMAP-Rule" id="MF_00624"/>
    </source>
</evidence>
<dbReference type="SUPFAM" id="SSF53448">
    <property type="entry name" value="Nucleotide-diphospho-sugar transferases"/>
    <property type="match status" value="1"/>
</dbReference>
<keyword evidence="3 9" id="KW-0808">Transferase</keyword>
<dbReference type="CDD" id="cd02508">
    <property type="entry name" value="ADP_Glucose_PP"/>
    <property type="match status" value="1"/>
</dbReference>
<comment type="function">
    <text evidence="9">Involved in the biosynthesis of ADP-glucose, a building block required for the elongation reactions to produce glycogen. Catalyzes the reaction between ATP and alpha-D-glucose 1-phosphate (G1P) to produce pyrophosphate and ADP-Glc.</text>
</comment>
<comment type="pathway">
    <text evidence="9">Glycan biosynthesis; glycogen biosynthesis.</text>
</comment>
<evidence type="ECO:0000256" key="4">
    <source>
        <dbReference type="ARBA" id="ARBA00022695"/>
    </source>
</evidence>
<dbReference type="Proteomes" id="UP000706151">
    <property type="component" value="Unassembled WGS sequence"/>
</dbReference>
<dbReference type="InterPro" id="IPR023049">
    <property type="entry name" value="GlgC_bac"/>
</dbReference>
<feature type="domain" description="Nucleotidyl transferase" evidence="10">
    <location>
        <begin position="8"/>
        <end position="276"/>
    </location>
</feature>
<dbReference type="PANTHER" id="PTHR43523">
    <property type="entry name" value="GLUCOSE-1-PHOSPHATE ADENYLYLTRANSFERASE-RELATED"/>
    <property type="match status" value="1"/>
</dbReference>
<dbReference type="NCBIfam" id="NF002023">
    <property type="entry name" value="PRK00844.1"/>
    <property type="match status" value="1"/>
</dbReference>
<evidence type="ECO:0000259" key="10">
    <source>
        <dbReference type="Pfam" id="PF00483"/>
    </source>
</evidence>
<comment type="caution">
    <text evidence="12">The sequence shown here is derived from an EMBL/GenBank/DDBJ whole genome shotgun (WGS) entry which is preliminary data.</text>
</comment>
<reference evidence="12 13" key="1">
    <citation type="submission" date="2020-10" db="EMBL/GenBank/DDBJ databases">
        <title>Connecting structure to function with the recovery of over 1000 high-quality activated sludge metagenome-assembled genomes encoding full-length rRNA genes using long-read sequencing.</title>
        <authorList>
            <person name="Singleton C.M."/>
            <person name="Petriglieri F."/>
            <person name="Kristensen J.M."/>
            <person name="Kirkegaard R.H."/>
            <person name="Michaelsen T.Y."/>
            <person name="Andersen M.H."/>
            <person name="Karst S.M."/>
            <person name="Dueholm M.S."/>
            <person name="Nielsen P.H."/>
            <person name="Albertsen M."/>
        </authorList>
    </citation>
    <scope>NUCLEOTIDE SEQUENCE [LARGE SCALE GENOMIC DNA]</scope>
    <source>
        <strain evidence="12">Fred_18-Q3-R57-64_BAT3C.720</strain>
    </source>
</reference>
<evidence type="ECO:0000313" key="13">
    <source>
        <dbReference type="Proteomes" id="UP000706151"/>
    </source>
</evidence>
<evidence type="ECO:0000313" key="12">
    <source>
        <dbReference type="EMBL" id="MBK7956572.1"/>
    </source>
</evidence>
<organism evidence="12 13">
    <name type="scientific">Candidatus Accumulibacter affinis</name>
    <dbReference type="NCBI Taxonomy" id="2954384"/>
    <lineage>
        <taxon>Bacteria</taxon>
        <taxon>Pseudomonadati</taxon>
        <taxon>Pseudomonadota</taxon>
        <taxon>Betaproteobacteria</taxon>
        <taxon>Candidatus Accumulibacter</taxon>
    </lineage>
</organism>
<dbReference type="InterPro" id="IPR005836">
    <property type="entry name" value="ADP_Glu_pyroP_CS"/>
</dbReference>
<dbReference type="EMBL" id="JADJOT010000013">
    <property type="protein sequence ID" value="MBK7956572.1"/>
    <property type="molecule type" value="Genomic_DNA"/>
</dbReference>
<proteinExistence type="inferred from homology"/>
<comment type="catalytic activity">
    <reaction evidence="9">
        <text>alpha-D-glucose 1-phosphate + ATP + H(+) = ADP-alpha-D-glucose + diphosphate</text>
        <dbReference type="Rhea" id="RHEA:12120"/>
        <dbReference type="ChEBI" id="CHEBI:15378"/>
        <dbReference type="ChEBI" id="CHEBI:30616"/>
        <dbReference type="ChEBI" id="CHEBI:33019"/>
        <dbReference type="ChEBI" id="CHEBI:57498"/>
        <dbReference type="ChEBI" id="CHEBI:58601"/>
        <dbReference type="EC" id="2.7.7.27"/>
    </reaction>
</comment>
<feature type="binding site" evidence="9">
    <location>
        <position position="164"/>
    </location>
    <ligand>
        <name>alpha-D-glucose 1-phosphate</name>
        <dbReference type="ChEBI" id="CHEBI:58601"/>
    </ligand>
</feature>
<dbReference type="GO" id="GO:0008878">
    <property type="term" value="F:glucose-1-phosphate adenylyltransferase activity"/>
    <property type="evidence" value="ECO:0007669"/>
    <property type="project" value="UniProtKB-UniRule"/>
</dbReference>
<dbReference type="CDD" id="cd04651">
    <property type="entry name" value="LbH_G1P_AT_C"/>
    <property type="match status" value="1"/>
</dbReference>
<dbReference type="SUPFAM" id="SSF51161">
    <property type="entry name" value="Trimeric LpxA-like enzymes"/>
    <property type="match status" value="1"/>
</dbReference>
<dbReference type="PROSITE" id="PS00809">
    <property type="entry name" value="ADP_GLC_PYROPHOSPH_2"/>
    <property type="match status" value="1"/>
</dbReference>
<evidence type="ECO:0000256" key="1">
    <source>
        <dbReference type="ARBA" id="ARBA00010443"/>
    </source>
</evidence>
<dbReference type="Gene3D" id="2.160.10.10">
    <property type="entry name" value="Hexapeptide repeat proteins"/>
    <property type="match status" value="1"/>
</dbReference>
<dbReference type="InterPro" id="IPR029044">
    <property type="entry name" value="Nucleotide-diphossugar_trans"/>
</dbReference>
<evidence type="ECO:0000256" key="7">
    <source>
        <dbReference type="ARBA" id="ARBA00023056"/>
    </source>
</evidence>
<comment type="caution">
    <text evidence="9">Lacks conserved residue(s) required for the propagation of feature annotation.</text>
</comment>
<evidence type="ECO:0000256" key="6">
    <source>
        <dbReference type="ARBA" id="ARBA00022840"/>
    </source>
</evidence>
<keyword evidence="7 9" id="KW-0320">Glycogen biosynthesis</keyword>
<keyword evidence="4 9" id="KW-0548">Nucleotidyltransferase</keyword>
<dbReference type="AlphaFoldDB" id="A0A935THW3"/>
<evidence type="ECO:0000256" key="3">
    <source>
        <dbReference type="ARBA" id="ARBA00022679"/>
    </source>
</evidence>
<evidence type="ECO:0000256" key="2">
    <source>
        <dbReference type="ARBA" id="ARBA00022600"/>
    </source>
</evidence>
<evidence type="ECO:0000256" key="5">
    <source>
        <dbReference type="ARBA" id="ARBA00022741"/>
    </source>
</evidence>
<feature type="binding site" evidence="9">
    <location>
        <begin position="179"/>
        <end position="180"/>
    </location>
    <ligand>
        <name>alpha-D-glucose 1-phosphate</name>
        <dbReference type="ChEBI" id="CHEBI:58601"/>
    </ligand>
</feature>
<dbReference type="EC" id="2.7.7.27" evidence="9"/>
<dbReference type="Pfam" id="PF00483">
    <property type="entry name" value="NTP_transferase"/>
    <property type="match status" value="1"/>
</dbReference>
<gene>
    <name evidence="9" type="primary">glgC</name>
    <name evidence="12" type="ORF">IPK02_23045</name>
</gene>
<feature type="binding site" evidence="9">
    <location>
        <position position="197"/>
    </location>
    <ligand>
        <name>alpha-D-glucose 1-phosphate</name>
        <dbReference type="ChEBI" id="CHEBI:58601"/>
    </ligand>
</feature>